<gene>
    <name evidence="1" type="ORF">DET59_11175</name>
</gene>
<keyword evidence="1" id="KW-0808">Transferase</keyword>
<dbReference type="RefSeq" id="WP_113970328.1">
    <property type="nucleotide sequence ID" value="NZ_QNRJ01000011.1"/>
</dbReference>
<sequence>MNFYVASSFHNIKQVRDVSERLKRKGYIHTYDWTQNSRASTVEELKKIGEKEKQAIIKSDVLLVLLPGGKGSHVELGIALGLNKRVILYSPHDEVSDFAQTTTFYHLPEVEVCTGAVQELVDYVTAGNVL</sequence>
<dbReference type="Pfam" id="PF05014">
    <property type="entry name" value="Nuc_deoxyrib_tr"/>
    <property type="match status" value="1"/>
</dbReference>
<name>A0A366EKU3_9BACI</name>
<organism evidence="1 2">
    <name type="scientific">Rossellomorea aquimaris</name>
    <dbReference type="NCBI Taxonomy" id="189382"/>
    <lineage>
        <taxon>Bacteria</taxon>
        <taxon>Bacillati</taxon>
        <taxon>Bacillota</taxon>
        <taxon>Bacilli</taxon>
        <taxon>Bacillales</taxon>
        <taxon>Bacillaceae</taxon>
        <taxon>Rossellomorea</taxon>
    </lineage>
</organism>
<accession>A0A366EKU3</accession>
<evidence type="ECO:0000313" key="2">
    <source>
        <dbReference type="Proteomes" id="UP000252118"/>
    </source>
</evidence>
<dbReference type="AlphaFoldDB" id="A0A366EKU3"/>
<protein>
    <submittedName>
        <fullName evidence="1">Nucleoside 2-deoxyribosyltransferase-like protein</fullName>
    </submittedName>
</protein>
<dbReference type="InterPro" id="IPR007710">
    <property type="entry name" value="Nucleoside_deoxyribTrfase"/>
</dbReference>
<evidence type="ECO:0000313" key="1">
    <source>
        <dbReference type="EMBL" id="RBP02978.1"/>
    </source>
</evidence>
<comment type="caution">
    <text evidence="1">The sequence shown here is derived from an EMBL/GenBank/DDBJ whole genome shotgun (WGS) entry which is preliminary data.</text>
</comment>
<reference evidence="1 2" key="1">
    <citation type="submission" date="2018-06" db="EMBL/GenBank/DDBJ databases">
        <title>Freshwater and sediment microbial communities from various areas in North America, analyzing microbe dynamics in response to fracking.</title>
        <authorList>
            <person name="Lamendella R."/>
        </authorList>
    </citation>
    <scope>NUCLEOTIDE SEQUENCE [LARGE SCALE GENOMIC DNA]</scope>
    <source>
        <strain evidence="1 2">97B</strain>
    </source>
</reference>
<dbReference type="SUPFAM" id="SSF52309">
    <property type="entry name" value="N-(deoxy)ribosyltransferase-like"/>
    <property type="match status" value="1"/>
</dbReference>
<proteinExistence type="predicted"/>
<dbReference type="OrthoDB" id="2059845at2"/>
<dbReference type="Gene3D" id="3.40.50.450">
    <property type="match status" value="1"/>
</dbReference>
<dbReference type="GO" id="GO:0016740">
    <property type="term" value="F:transferase activity"/>
    <property type="evidence" value="ECO:0007669"/>
    <property type="project" value="UniProtKB-KW"/>
</dbReference>
<dbReference type="Proteomes" id="UP000252118">
    <property type="component" value="Unassembled WGS sequence"/>
</dbReference>
<dbReference type="EMBL" id="QNRJ01000011">
    <property type="protein sequence ID" value="RBP02978.1"/>
    <property type="molecule type" value="Genomic_DNA"/>
</dbReference>